<name>A0ACC2LA71_PERAE</name>
<sequence>MSNFFAPQTSPGSQPSIKSALATKELKDAVDLVVGRFWDMLKRTGNVAFDPISLENINILADWVAKEAPLLTIEDVDGWAVMEQPAQVQESIPDFNGGDEIGGLLGEELRANKDDNHYYSDA</sequence>
<organism evidence="1 2">
    <name type="scientific">Persea americana</name>
    <name type="common">Avocado</name>
    <dbReference type="NCBI Taxonomy" id="3435"/>
    <lineage>
        <taxon>Eukaryota</taxon>
        <taxon>Viridiplantae</taxon>
        <taxon>Streptophyta</taxon>
        <taxon>Embryophyta</taxon>
        <taxon>Tracheophyta</taxon>
        <taxon>Spermatophyta</taxon>
        <taxon>Magnoliopsida</taxon>
        <taxon>Magnoliidae</taxon>
        <taxon>Laurales</taxon>
        <taxon>Lauraceae</taxon>
        <taxon>Persea</taxon>
    </lineage>
</organism>
<gene>
    <name evidence="1" type="ORF">MRB53_023262</name>
</gene>
<reference evidence="1 2" key="1">
    <citation type="journal article" date="2022" name="Hortic Res">
        <title>A haplotype resolved chromosomal level avocado genome allows analysis of novel avocado genes.</title>
        <authorList>
            <person name="Nath O."/>
            <person name="Fletcher S.J."/>
            <person name="Hayward A."/>
            <person name="Shaw L.M."/>
            <person name="Masouleh A.K."/>
            <person name="Furtado A."/>
            <person name="Henry R.J."/>
            <person name="Mitter N."/>
        </authorList>
    </citation>
    <scope>NUCLEOTIDE SEQUENCE [LARGE SCALE GENOMIC DNA]</scope>
    <source>
        <strain evidence="2">cv. Hass</strain>
    </source>
</reference>
<comment type="caution">
    <text evidence="1">The sequence shown here is derived from an EMBL/GenBank/DDBJ whole genome shotgun (WGS) entry which is preliminary data.</text>
</comment>
<protein>
    <submittedName>
        <fullName evidence="1">Uncharacterized protein</fullName>
    </submittedName>
</protein>
<proteinExistence type="predicted"/>
<evidence type="ECO:0000313" key="2">
    <source>
        <dbReference type="Proteomes" id="UP001234297"/>
    </source>
</evidence>
<keyword evidence="2" id="KW-1185">Reference proteome</keyword>
<evidence type="ECO:0000313" key="1">
    <source>
        <dbReference type="EMBL" id="KAJ8629939.1"/>
    </source>
</evidence>
<dbReference type="EMBL" id="CM056815">
    <property type="protein sequence ID" value="KAJ8629939.1"/>
    <property type="molecule type" value="Genomic_DNA"/>
</dbReference>
<accession>A0ACC2LA71</accession>
<dbReference type="Proteomes" id="UP001234297">
    <property type="component" value="Chromosome 7"/>
</dbReference>